<keyword evidence="7" id="KW-1133">Transmembrane helix</keyword>
<dbReference type="GO" id="GO:0005886">
    <property type="term" value="C:plasma membrane"/>
    <property type="evidence" value="ECO:0007669"/>
    <property type="project" value="TreeGrafter"/>
</dbReference>
<evidence type="ECO:0000256" key="6">
    <source>
        <dbReference type="ARBA" id="ARBA00022837"/>
    </source>
</evidence>
<comment type="subcellular location">
    <subcellularLocation>
        <location evidence="2">Membrane</location>
        <topology evidence="2">Single-pass type II membrane protein</topology>
    </subcellularLocation>
</comment>
<evidence type="ECO:0000256" key="9">
    <source>
        <dbReference type="ARBA" id="ARBA00023139"/>
    </source>
</evidence>
<evidence type="ECO:0000256" key="2">
    <source>
        <dbReference type="ARBA" id="ARBA00004606"/>
    </source>
</evidence>
<accession>A0A8C5MAQ9</accession>
<keyword evidence="8" id="KW-0472">Membrane</keyword>
<dbReference type="OrthoDB" id="191150at2759"/>
<evidence type="ECO:0000256" key="11">
    <source>
        <dbReference type="RuleBase" id="RU363116"/>
    </source>
</evidence>
<keyword evidence="10 11" id="KW-0449">Lipoprotein</keyword>
<comment type="similarity">
    <text evidence="3 11">Belongs to the phospholipid scramblase family.</text>
</comment>
<proteinExistence type="inferred from homology"/>
<name>A0A8C5MAQ9_9ANUR</name>
<evidence type="ECO:0000256" key="7">
    <source>
        <dbReference type="ARBA" id="ARBA00022989"/>
    </source>
</evidence>
<comment type="cofactor">
    <cofactor evidence="1 11">
        <name>Ca(2+)</name>
        <dbReference type="ChEBI" id="CHEBI:29108"/>
    </cofactor>
</comment>
<dbReference type="GO" id="GO:0017128">
    <property type="term" value="F:phospholipid scramblase activity"/>
    <property type="evidence" value="ECO:0007669"/>
    <property type="project" value="InterPro"/>
</dbReference>
<dbReference type="Ensembl" id="ENSLLET00000012326.1">
    <property type="protein sequence ID" value="ENSLLEP00000011853.1"/>
    <property type="gene ID" value="ENSLLEG00000007543.1"/>
</dbReference>
<sequence length="121" mass="13717">MESLEVQAPPGLPAGYVIQDWHPYLPKFTIQNEREQSILKITGPCILCRCCTDVNFEVKSLDEFHNLGRISKQWSGFVNEMCTDADNFGVQFPLDLDVKIKAVLLGACFLIVRVKKLNVLF</sequence>
<evidence type="ECO:0000313" key="13">
    <source>
        <dbReference type="Proteomes" id="UP000694569"/>
    </source>
</evidence>
<dbReference type="PANTHER" id="PTHR23248:SF38">
    <property type="entry name" value="PHOSPHOLIPID SCRAMBLASE 1"/>
    <property type="match status" value="1"/>
</dbReference>
<organism evidence="12 13">
    <name type="scientific">Leptobrachium leishanense</name>
    <name type="common">Leishan spiny toad</name>
    <dbReference type="NCBI Taxonomy" id="445787"/>
    <lineage>
        <taxon>Eukaryota</taxon>
        <taxon>Metazoa</taxon>
        <taxon>Chordata</taxon>
        <taxon>Craniata</taxon>
        <taxon>Vertebrata</taxon>
        <taxon>Euteleostomi</taxon>
        <taxon>Amphibia</taxon>
        <taxon>Batrachia</taxon>
        <taxon>Anura</taxon>
        <taxon>Pelobatoidea</taxon>
        <taxon>Megophryidae</taxon>
        <taxon>Leptobrachium</taxon>
    </lineage>
</organism>
<dbReference type="PANTHER" id="PTHR23248">
    <property type="entry name" value="PHOSPHOLIPID SCRAMBLASE-RELATED"/>
    <property type="match status" value="1"/>
</dbReference>
<dbReference type="Pfam" id="PF03803">
    <property type="entry name" value="Scramblase"/>
    <property type="match status" value="1"/>
</dbReference>
<evidence type="ECO:0000256" key="4">
    <source>
        <dbReference type="ARBA" id="ARBA00022553"/>
    </source>
</evidence>
<evidence type="ECO:0000313" key="12">
    <source>
        <dbReference type="Ensembl" id="ENSLLEP00000011853.1"/>
    </source>
</evidence>
<evidence type="ECO:0000256" key="1">
    <source>
        <dbReference type="ARBA" id="ARBA00001913"/>
    </source>
</evidence>
<protein>
    <recommendedName>
        <fullName evidence="11">Phospholipid scramblase</fullName>
    </recommendedName>
</protein>
<dbReference type="InterPro" id="IPR005552">
    <property type="entry name" value="Scramblase"/>
</dbReference>
<comment type="function">
    <text evidence="11">May mediate accelerated ATP-independent bidirectional transbilayer migration of phospholipids upon binding calcium ions that results in a loss of phospholipid asymmetry in the plasma membrane.</text>
</comment>
<keyword evidence="4" id="KW-0597">Phosphoprotein</keyword>
<evidence type="ECO:0000256" key="3">
    <source>
        <dbReference type="ARBA" id="ARBA00005350"/>
    </source>
</evidence>
<keyword evidence="9 11" id="KW-0564">Palmitate</keyword>
<keyword evidence="5" id="KW-0812">Transmembrane</keyword>
<reference evidence="12" key="1">
    <citation type="submission" date="2025-08" db="UniProtKB">
        <authorList>
            <consortium name="Ensembl"/>
        </authorList>
    </citation>
    <scope>IDENTIFICATION</scope>
</reference>
<keyword evidence="13" id="KW-1185">Reference proteome</keyword>
<dbReference type="Proteomes" id="UP000694569">
    <property type="component" value="Unplaced"/>
</dbReference>
<keyword evidence="6 11" id="KW-0106">Calcium</keyword>
<evidence type="ECO:0000256" key="10">
    <source>
        <dbReference type="ARBA" id="ARBA00023288"/>
    </source>
</evidence>
<dbReference type="AlphaFoldDB" id="A0A8C5MAQ9"/>
<evidence type="ECO:0000256" key="8">
    <source>
        <dbReference type="ARBA" id="ARBA00023136"/>
    </source>
</evidence>
<reference evidence="12" key="2">
    <citation type="submission" date="2025-09" db="UniProtKB">
        <authorList>
            <consortium name="Ensembl"/>
        </authorList>
    </citation>
    <scope>IDENTIFICATION</scope>
</reference>
<dbReference type="GeneTree" id="ENSGT00940000154435"/>
<evidence type="ECO:0000256" key="5">
    <source>
        <dbReference type="ARBA" id="ARBA00022692"/>
    </source>
</evidence>